<keyword evidence="5" id="KW-0949">S-adenosyl-L-methionine</keyword>
<sequence>MASQLQHLLPRLTADAATIDSTQLKEMVVEALRSNSVEALCCLLSYQVEGEDQLKDQLWLEEEAEALLCHTFGVDGAECAMTLLNCFEEARLNKRAWAPQPLKHHWNRPRYIDDDESYCAPAPDSAKLIDLSVQALKQPTPATRVARALLLQASRLRKAVLEDYIRAVPDDMPAELGFGGVDLSDGAEPKPIQWINEVDNSRPPLFLFSRRCIPVDIWPDFMSPSKQAKACFRQDVNTSGKNCSTASQLFTTKPDGFTECNWACTRDKTCDHNCPRRSQQQGVAHSFQVFKHPSKGWCLRTLSFIAKGEFIMEYVGERVSTARADIRIVFPDVETFIMGIENVDLSIDALEVRNHAAFAAFACKKRFANMEKVKLYTYHWDQAVPHVGFYATCDIQPGEELTYLRTDKPAARDGHLRCMCGNEDCAHRL</sequence>
<evidence type="ECO:0000256" key="4">
    <source>
        <dbReference type="ARBA" id="ARBA00022679"/>
    </source>
</evidence>
<dbReference type="Gene3D" id="2.170.270.10">
    <property type="entry name" value="SET domain"/>
    <property type="match status" value="1"/>
</dbReference>
<keyword evidence="3" id="KW-0489">Methyltransferase</keyword>
<dbReference type="InterPro" id="IPR001214">
    <property type="entry name" value="SET_dom"/>
</dbReference>
<gene>
    <name evidence="9" type="ORF">AB1Y20_017553</name>
</gene>
<dbReference type="PROSITE" id="PS50280">
    <property type="entry name" value="SET"/>
    <property type="match status" value="1"/>
</dbReference>
<dbReference type="Proteomes" id="UP001515480">
    <property type="component" value="Unassembled WGS sequence"/>
</dbReference>
<dbReference type="PANTHER" id="PTHR46223:SF3">
    <property type="entry name" value="HISTONE-LYSINE N-METHYLTRANSFERASE SET-23"/>
    <property type="match status" value="1"/>
</dbReference>
<evidence type="ECO:0000313" key="9">
    <source>
        <dbReference type="EMBL" id="KAL1522568.1"/>
    </source>
</evidence>
<keyword evidence="4" id="KW-0808">Transferase</keyword>
<dbReference type="GO" id="GO:0042054">
    <property type="term" value="F:histone methyltransferase activity"/>
    <property type="evidence" value="ECO:0007669"/>
    <property type="project" value="InterPro"/>
</dbReference>
<evidence type="ECO:0000256" key="2">
    <source>
        <dbReference type="ARBA" id="ARBA00022454"/>
    </source>
</evidence>
<dbReference type="EMBL" id="JBGBPQ010000006">
    <property type="protein sequence ID" value="KAL1522568.1"/>
    <property type="molecule type" value="Genomic_DNA"/>
</dbReference>
<evidence type="ECO:0000256" key="6">
    <source>
        <dbReference type="ARBA" id="ARBA00022723"/>
    </source>
</evidence>
<dbReference type="PANTHER" id="PTHR46223">
    <property type="entry name" value="HISTONE-LYSINE N-METHYLTRANSFERASE SUV39H"/>
    <property type="match status" value="1"/>
</dbReference>
<protein>
    <recommendedName>
        <fullName evidence="8">SET domain-containing protein</fullName>
    </recommendedName>
</protein>
<name>A0AB34JNJ1_PRYPA</name>
<dbReference type="Pfam" id="PF00856">
    <property type="entry name" value="SET"/>
    <property type="match status" value="1"/>
</dbReference>
<evidence type="ECO:0000256" key="5">
    <source>
        <dbReference type="ARBA" id="ARBA00022691"/>
    </source>
</evidence>
<comment type="subcellular location">
    <subcellularLocation>
        <location evidence="1">Chromosome</location>
    </subcellularLocation>
</comment>
<proteinExistence type="predicted"/>
<dbReference type="GO" id="GO:0005634">
    <property type="term" value="C:nucleus"/>
    <property type="evidence" value="ECO:0007669"/>
    <property type="project" value="InterPro"/>
</dbReference>
<dbReference type="InterPro" id="IPR007728">
    <property type="entry name" value="Pre-SET_dom"/>
</dbReference>
<evidence type="ECO:0000256" key="1">
    <source>
        <dbReference type="ARBA" id="ARBA00004286"/>
    </source>
</evidence>
<feature type="domain" description="SET" evidence="8">
    <location>
        <begin position="285"/>
        <end position="406"/>
    </location>
</feature>
<reference evidence="9 10" key="1">
    <citation type="journal article" date="2024" name="Science">
        <title>Giant polyketide synthase enzymes in the biosynthesis of giant marine polyether toxins.</title>
        <authorList>
            <person name="Fallon T.R."/>
            <person name="Shende V.V."/>
            <person name="Wierzbicki I.H."/>
            <person name="Pendleton A.L."/>
            <person name="Watervoot N.F."/>
            <person name="Auber R.P."/>
            <person name="Gonzalez D.J."/>
            <person name="Wisecaver J.H."/>
            <person name="Moore B.S."/>
        </authorList>
    </citation>
    <scope>NUCLEOTIDE SEQUENCE [LARGE SCALE GENOMIC DNA]</scope>
    <source>
        <strain evidence="9 10">12B1</strain>
    </source>
</reference>
<dbReference type="SMART" id="SM00317">
    <property type="entry name" value="SET"/>
    <property type="match status" value="1"/>
</dbReference>
<keyword evidence="2" id="KW-0158">Chromosome</keyword>
<dbReference type="GO" id="GO:0008270">
    <property type="term" value="F:zinc ion binding"/>
    <property type="evidence" value="ECO:0007669"/>
    <property type="project" value="InterPro"/>
</dbReference>
<organism evidence="9 10">
    <name type="scientific">Prymnesium parvum</name>
    <name type="common">Toxic golden alga</name>
    <dbReference type="NCBI Taxonomy" id="97485"/>
    <lineage>
        <taxon>Eukaryota</taxon>
        <taxon>Haptista</taxon>
        <taxon>Haptophyta</taxon>
        <taxon>Prymnesiophyceae</taxon>
        <taxon>Prymnesiales</taxon>
        <taxon>Prymnesiaceae</taxon>
        <taxon>Prymnesium</taxon>
    </lineage>
</organism>
<dbReference type="GO" id="GO:0032259">
    <property type="term" value="P:methylation"/>
    <property type="evidence" value="ECO:0007669"/>
    <property type="project" value="UniProtKB-KW"/>
</dbReference>
<comment type="caution">
    <text evidence="9">The sequence shown here is derived from an EMBL/GenBank/DDBJ whole genome shotgun (WGS) entry which is preliminary data.</text>
</comment>
<keyword evidence="6" id="KW-0479">Metal-binding</keyword>
<dbReference type="SUPFAM" id="SSF82199">
    <property type="entry name" value="SET domain"/>
    <property type="match status" value="1"/>
</dbReference>
<keyword evidence="10" id="KW-1185">Reference proteome</keyword>
<dbReference type="AlphaFoldDB" id="A0AB34JNJ1"/>
<evidence type="ECO:0000313" key="10">
    <source>
        <dbReference type="Proteomes" id="UP001515480"/>
    </source>
</evidence>
<evidence type="ECO:0000256" key="7">
    <source>
        <dbReference type="ARBA" id="ARBA00022833"/>
    </source>
</evidence>
<dbReference type="InterPro" id="IPR050973">
    <property type="entry name" value="H3K9_Histone-Lys_N-MTase"/>
</dbReference>
<dbReference type="GO" id="GO:0005694">
    <property type="term" value="C:chromosome"/>
    <property type="evidence" value="ECO:0007669"/>
    <property type="project" value="UniProtKB-SubCell"/>
</dbReference>
<keyword evidence="7" id="KW-0862">Zinc</keyword>
<evidence type="ECO:0000259" key="8">
    <source>
        <dbReference type="PROSITE" id="PS50280"/>
    </source>
</evidence>
<dbReference type="InterPro" id="IPR046341">
    <property type="entry name" value="SET_dom_sf"/>
</dbReference>
<accession>A0AB34JNJ1</accession>
<dbReference type="SMART" id="SM00468">
    <property type="entry name" value="PreSET"/>
    <property type="match status" value="1"/>
</dbReference>
<evidence type="ECO:0000256" key="3">
    <source>
        <dbReference type="ARBA" id="ARBA00022603"/>
    </source>
</evidence>